<evidence type="ECO:0000313" key="2">
    <source>
        <dbReference type="Proteomes" id="UP001233999"/>
    </source>
</evidence>
<protein>
    <submittedName>
        <fullName evidence="1">Uncharacterized protein</fullName>
    </submittedName>
</protein>
<organism evidence="1 2">
    <name type="scientific">Diploptera punctata</name>
    <name type="common">Pacific beetle cockroach</name>
    <dbReference type="NCBI Taxonomy" id="6984"/>
    <lineage>
        <taxon>Eukaryota</taxon>
        <taxon>Metazoa</taxon>
        <taxon>Ecdysozoa</taxon>
        <taxon>Arthropoda</taxon>
        <taxon>Hexapoda</taxon>
        <taxon>Insecta</taxon>
        <taxon>Pterygota</taxon>
        <taxon>Neoptera</taxon>
        <taxon>Polyneoptera</taxon>
        <taxon>Dictyoptera</taxon>
        <taxon>Blattodea</taxon>
        <taxon>Blaberoidea</taxon>
        <taxon>Blaberidae</taxon>
        <taxon>Diplopterinae</taxon>
        <taxon>Diploptera</taxon>
    </lineage>
</organism>
<dbReference type="Proteomes" id="UP001233999">
    <property type="component" value="Unassembled WGS sequence"/>
</dbReference>
<evidence type="ECO:0000313" key="1">
    <source>
        <dbReference type="EMBL" id="KAJ9595653.1"/>
    </source>
</evidence>
<dbReference type="AlphaFoldDB" id="A0AAD8AAV7"/>
<feature type="non-terminal residue" evidence="1">
    <location>
        <position position="1"/>
    </location>
</feature>
<dbReference type="EMBL" id="JASPKZ010002321">
    <property type="protein sequence ID" value="KAJ9595653.1"/>
    <property type="molecule type" value="Genomic_DNA"/>
</dbReference>
<accession>A0AAD8AAV7</accession>
<keyword evidence="2" id="KW-1185">Reference proteome</keyword>
<name>A0AAD8AAV7_DIPPU</name>
<gene>
    <name evidence="1" type="ORF">L9F63_013149</name>
</gene>
<reference evidence="1" key="1">
    <citation type="journal article" date="2023" name="IScience">
        <title>Live-bearing cockroach genome reveals convergent evolutionary mechanisms linked to viviparity in insects and beyond.</title>
        <authorList>
            <person name="Fouks B."/>
            <person name="Harrison M.C."/>
            <person name="Mikhailova A.A."/>
            <person name="Marchal E."/>
            <person name="English S."/>
            <person name="Carruthers M."/>
            <person name="Jennings E.C."/>
            <person name="Chiamaka E.L."/>
            <person name="Frigard R.A."/>
            <person name="Pippel M."/>
            <person name="Attardo G.M."/>
            <person name="Benoit J.B."/>
            <person name="Bornberg-Bauer E."/>
            <person name="Tobe S.S."/>
        </authorList>
    </citation>
    <scope>NUCLEOTIDE SEQUENCE</scope>
    <source>
        <strain evidence="1">Stay&amp;Tobe</strain>
    </source>
</reference>
<reference evidence="1" key="2">
    <citation type="submission" date="2023-05" db="EMBL/GenBank/DDBJ databases">
        <authorList>
            <person name="Fouks B."/>
        </authorList>
    </citation>
    <scope>NUCLEOTIDE SEQUENCE</scope>
    <source>
        <strain evidence="1">Stay&amp;Tobe</strain>
        <tissue evidence="1">Testes</tissue>
    </source>
</reference>
<proteinExistence type="predicted"/>
<sequence length="155" mass="17930">GVEDLHNYSDKVAQMLNNSNADREVREIQEAIHELYDAHVTNWLTRLMMADSNATKKFIASALDIFENGCDRKNRPDMKKTFEKLFYGNAEATKRALEKMIKMIFSPKEITSDVLQVAILFHKFLFMKTDLLPCLVNVLMTDVENAEKITRKRSI</sequence>
<comment type="caution">
    <text evidence="1">The sequence shown here is derived from an EMBL/GenBank/DDBJ whole genome shotgun (WGS) entry which is preliminary data.</text>
</comment>